<accession>A0ACB8QXK2</accession>
<evidence type="ECO:0000313" key="1">
    <source>
        <dbReference type="EMBL" id="KAI0036569.1"/>
    </source>
</evidence>
<organism evidence="1 2">
    <name type="scientific">Vararia minispora EC-137</name>
    <dbReference type="NCBI Taxonomy" id="1314806"/>
    <lineage>
        <taxon>Eukaryota</taxon>
        <taxon>Fungi</taxon>
        <taxon>Dikarya</taxon>
        <taxon>Basidiomycota</taxon>
        <taxon>Agaricomycotina</taxon>
        <taxon>Agaricomycetes</taxon>
        <taxon>Russulales</taxon>
        <taxon>Lachnocladiaceae</taxon>
        <taxon>Vararia</taxon>
    </lineage>
</organism>
<protein>
    <submittedName>
        <fullName evidence="1">Uncharacterized protein</fullName>
    </submittedName>
</protein>
<comment type="caution">
    <text evidence="1">The sequence shown here is derived from an EMBL/GenBank/DDBJ whole genome shotgun (WGS) entry which is preliminary data.</text>
</comment>
<dbReference type="EMBL" id="MU273470">
    <property type="protein sequence ID" value="KAI0036569.1"/>
    <property type="molecule type" value="Genomic_DNA"/>
</dbReference>
<dbReference type="Proteomes" id="UP000814128">
    <property type="component" value="Unassembled WGS sequence"/>
</dbReference>
<proteinExistence type="predicted"/>
<reference evidence="1" key="1">
    <citation type="submission" date="2021-02" db="EMBL/GenBank/DDBJ databases">
        <authorList>
            <consortium name="DOE Joint Genome Institute"/>
            <person name="Ahrendt S."/>
            <person name="Looney B.P."/>
            <person name="Miyauchi S."/>
            <person name="Morin E."/>
            <person name="Drula E."/>
            <person name="Courty P.E."/>
            <person name="Chicoki N."/>
            <person name="Fauchery L."/>
            <person name="Kohler A."/>
            <person name="Kuo A."/>
            <person name="Labutti K."/>
            <person name="Pangilinan J."/>
            <person name="Lipzen A."/>
            <person name="Riley R."/>
            <person name="Andreopoulos W."/>
            <person name="He G."/>
            <person name="Johnson J."/>
            <person name="Barry K.W."/>
            <person name="Grigoriev I.V."/>
            <person name="Nagy L."/>
            <person name="Hibbett D."/>
            <person name="Henrissat B."/>
            <person name="Matheny P.B."/>
            <person name="Labbe J."/>
            <person name="Martin F."/>
        </authorList>
    </citation>
    <scope>NUCLEOTIDE SEQUENCE</scope>
    <source>
        <strain evidence="1">EC-137</strain>
    </source>
</reference>
<keyword evidence="2" id="KW-1185">Reference proteome</keyword>
<name>A0ACB8QXK2_9AGAM</name>
<gene>
    <name evidence="1" type="ORF">K488DRAFT_82009</name>
</gene>
<reference evidence="1" key="2">
    <citation type="journal article" date="2022" name="New Phytol.">
        <title>Evolutionary transition to the ectomycorrhizal habit in the genomes of a hyperdiverse lineage of mushroom-forming fungi.</title>
        <authorList>
            <person name="Looney B."/>
            <person name="Miyauchi S."/>
            <person name="Morin E."/>
            <person name="Drula E."/>
            <person name="Courty P.E."/>
            <person name="Kohler A."/>
            <person name="Kuo A."/>
            <person name="LaButti K."/>
            <person name="Pangilinan J."/>
            <person name="Lipzen A."/>
            <person name="Riley R."/>
            <person name="Andreopoulos W."/>
            <person name="He G."/>
            <person name="Johnson J."/>
            <person name="Nolan M."/>
            <person name="Tritt A."/>
            <person name="Barry K.W."/>
            <person name="Grigoriev I.V."/>
            <person name="Nagy L.G."/>
            <person name="Hibbett D."/>
            <person name="Henrissat B."/>
            <person name="Matheny P.B."/>
            <person name="Labbe J."/>
            <person name="Martin F.M."/>
        </authorList>
    </citation>
    <scope>NUCLEOTIDE SEQUENCE</scope>
    <source>
        <strain evidence="1">EC-137</strain>
    </source>
</reference>
<evidence type="ECO:0000313" key="2">
    <source>
        <dbReference type="Proteomes" id="UP000814128"/>
    </source>
</evidence>
<sequence>MAHQLATSPKLAKVDLSRLRSMNSGAAYLPPEIRERLIKRAENISHFGEGYGMSECTVAAVVQPFPGTIPSVTEAPGFTGVLLPSMKARVVREDGSDAGWDEPGELLICGDNIALGYHKNEKATRETFVNGWLHTGDRFRVDRHGRFFYCDRAKDTLKVSGTQVSPVEIEDTILAHPEGLASDVAVAGVPGARMLDERVPRAWVTLSLHGKRKGERYVAKALDEWVRTTLSRPKWLRGGVQVIDEIPKSPTGKVLRRKLQEAYEAAALKDGRVRSKL</sequence>